<dbReference type="InterPro" id="IPR019600">
    <property type="entry name" value="Hemin_uptake_protein_HemP"/>
</dbReference>
<dbReference type="STRING" id="489703.SAMN04488038_10366"/>
<sequence length="68" mass="7565">MSHSLSLDLPLRGIVPSPGREAKTAAPQPRCLRSEDLFAGHDNLVLIEHRGAVYRLHKTRLGKLILNK</sequence>
<dbReference type="Pfam" id="PF10636">
    <property type="entry name" value="hemP"/>
    <property type="match status" value="1"/>
</dbReference>
<dbReference type="Gene3D" id="2.10.70.10">
    <property type="entry name" value="Complement Module, domain 1"/>
    <property type="match status" value="1"/>
</dbReference>
<dbReference type="EMBL" id="FOFS01000003">
    <property type="protein sequence ID" value="SEQ01021.1"/>
    <property type="molecule type" value="Genomic_DNA"/>
</dbReference>
<accession>A0A1H9CIX9</accession>
<reference evidence="3" key="1">
    <citation type="submission" date="2016-10" db="EMBL/GenBank/DDBJ databases">
        <authorList>
            <person name="Varghese N."/>
            <person name="Submissions S."/>
        </authorList>
    </citation>
    <scope>NUCLEOTIDE SEQUENCE [LARGE SCALE GENOMIC DNA]</scope>
    <source>
        <strain evidence="3">DSM 25927</strain>
    </source>
</reference>
<evidence type="ECO:0000313" key="3">
    <source>
        <dbReference type="Proteomes" id="UP000199233"/>
    </source>
</evidence>
<protein>
    <submittedName>
        <fullName evidence="2">Hemin uptake protein HemP</fullName>
    </submittedName>
</protein>
<organism evidence="2 3">
    <name type="scientific">Solimonas aquatica</name>
    <dbReference type="NCBI Taxonomy" id="489703"/>
    <lineage>
        <taxon>Bacteria</taxon>
        <taxon>Pseudomonadati</taxon>
        <taxon>Pseudomonadota</taxon>
        <taxon>Gammaproteobacteria</taxon>
        <taxon>Nevskiales</taxon>
        <taxon>Nevskiaceae</taxon>
        <taxon>Solimonas</taxon>
    </lineage>
</organism>
<keyword evidence="3" id="KW-1185">Reference proteome</keyword>
<evidence type="ECO:0000313" key="2">
    <source>
        <dbReference type="EMBL" id="SEQ01021.1"/>
    </source>
</evidence>
<feature type="region of interest" description="Disordered" evidence="1">
    <location>
        <begin position="1"/>
        <end position="28"/>
    </location>
</feature>
<gene>
    <name evidence="2" type="ORF">SAMN04488038_10366</name>
</gene>
<proteinExistence type="predicted"/>
<dbReference type="AlphaFoldDB" id="A0A1H9CIX9"/>
<name>A0A1H9CIX9_9GAMM</name>
<evidence type="ECO:0000256" key="1">
    <source>
        <dbReference type="SAM" id="MobiDB-lite"/>
    </source>
</evidence>
<dbReference type="RefSeq" id="WP_093282627.1">
    <property type="nucleotide sequence ID" value="NZ_FOFS01000003.1"/>
</dbReference>
<dbReference type="OrthoDB" id="7870498at2"/>
<dbReference type="Proteomes" id="UP000199233">
    <property type="component" value="Unassembled WGS sequence"/>
</dbReference>